<feature type="compositionally biased region" description="Basic residues" evidence="1">
    <location>
        <begin position="35"/>
        <end position="46"/>
    </location>
</feature>
<evidence type="ECO:0000313" key="4">
    <source>
        <dbReference type="Proteomes" id="UP001515500"/>
    </source>
</evidence>
<protein>
    <submittedName>
        <fullName evidence="5">36.4 kDa proline-rich protein-like</fullName>
    </submittedName>
</protein>
<dbReference type="InterPro" id="IPR016140">
    <property type="entry name" value="Bifunc_inhib/LTP/seed_store"/>
</dbReference>
<dbReference type="PANTHER" id="PTHR31731">
    <property type="match status" value="1"/>
</dbReference>
<keyword evidence="2" id="KW-0732">Signal</keyword>
<accession>A0AB40B2D1</accession>
<dbReference type="InterPro" id="IPR036312">
    <property type="entry name" value="Bifun_inhib/LTP/seed_sf"/>
</dbReference>
<dbReference type="Pfam" id="PF14547">
    <property type="entry name" value="Hydrophob_seed"/>
    <property type="match status" value="1"/>
</dbReference>
<feature type="region of interest" description="Disordered" evidence="1">
    <location>
        <begin position="26"/>
        <end position="52"/>
    </location>
</feature>
<dbReference type="SUPFAM" id="SSF47699">
    <property type="entry name" value="Bifunctional inhibitor/lipid-transfer protein/seed storage 2S albumin"/>
    <property type="match status" value="1"/>
</dbReference>
<dbReference type="AlphaFoldDB" id="A0AB40B2D1"/>
<proteinExistence type="predicted"/>
<sequence length="165" mass="17447">MAMLISLMVLVTTPLVSACNDCNQQASSPTTFSSPRHHSTTSRRPRRDPPPVVIPPPVVVYPPYNGGSGINAPPSTPSDQKCSIDLLKIGLCIDVLGLVHIGLGNPVENVCCPVLQGLLELEAAACLCTAIRLKVLNLNIYIPLALQVLITCGKDPPAGYLCPTL</sequence>
<evidence type="ECO:0000256" key="2">
    <source>
        <dbReference type="SAM" id="SignalP"/>
    </source>
</evidence>
<evidence type="ECO:0000259" key="3">
    <source>
        <dbReference type="SMART" id="SM00499"/>
    </source>
</evidence>
<dbReference type="Gene3D" id="1.10.110.10">
    <property type="entry name" value="Plant lipid-transfer and hydrophobic proteins"/>
    <property type="match status" value="1"/>
</dbReference>
<feature type="chain" id="PRO_5044322768" evidence="2">
    <location>
        <begin position="19"/>
        <end position="165"/>
    </location>
</feature>
<dbReference type="GeneID" id="120257994"/>
<organism evidence="4 5">
    <name type="scientific">Dioscorea cayennensis subsp. rotundata</name>
    <name type="common">White Guinea yam</name>
    <name type="synonym">Dioscorea rotundata</name>
    <dbReference type="NCBI Taxonomy" id="55577"/>
    <lineage>
        <taxon>Eukaryota</taxon>
        <taxon>Viridiplantae</taxon>
        <taxon>Streptophyta</taxon>
        <taxon>Embryophyta</taxon>
        <taxon>Tracheophyta</taxon>
        <taxon>Spermatophyta</taxon>
        <taxon>Magnoliopsida</taxon>
        <taxon>Liliopsida</taxon>
        <taxon>Dioscoreales</taxon>
        <taxon>Dioscoreaceae</taxon>
        <taxon>Dioscorea</taxon>
    </lineage>
</organism>
<dbReference type="RefSeq" id="XP_039121258.1">
    <property type="nucleotide sequence ID" value="XM_039265324.1"/>
</dbReference>
<gene>
    <name evidence="5" type="primary">LOC120257994</name>
</gene>
<reference evidence="5" key="1">
    <citation type="submission" date="2025-08" db="UniProtKB">
        <authorList>
            <consortium name="RefSeq"/>
        </authorList>
    </citation>
    <scope>IDENTIFICATION</scope>
</reference>
<dbReference type="InterPro" id="IPR027923">
    <property type="entry name" value="Hydrophob_seed_dom"/>
</dbReference>
<dbReference type="InterPro" id="IPR051636">
    <property type="entry name" value="Plant_LTP/defense-related"/>
</dbReference>
<dbReference type="SMART" id="SM00499">
    <property type="entry name" value="AAI"/>
    <property type="match status" value="1"/>
</dbReference>
<keyword evidence="4" id="KW-1185">Reference proteome</keyword>
<feature type="domain" description="Bifunctional inhibitor/plant lipid transfer protein/seed storage helical" evidence="3">
    <location>
        <begin position="82"/>
        <end position="162"/>
    </location>
</feature>
<evidence type="ECO:0000313" key="5">
    <source>
        <dbReference type="RefSeq" id="XP_039121258.1"/>
    </source>
</evidence>
<evidence type="ECO:0000256" key="1">
    <source>
        <dbReference type="SAM" id="MobiDB-lite"/>
    </source>
</evidence>
<dbReference type="CDD" id="cd01958">
    <property type="entry name" value="HPS_like"/>
    <property type="match status" value="1"/>
</dbReference>
<dbReference type="Proteomes" id="UP001515500">
    <property type="component" value="Chromosome 4"/>
</dbReference>
<name>A0AB40B2D1_DIOCR</name>
<feature type="signal peptide" evidence="2">
    <location>
        <begin position="1"/>
        <end position="18"/>
    </location>
</feature>